<gene>
    <name evidence="2" type="primary">cas5e</name>
    <name evidence="3" type="ORF">I6G95_02725</name>
    <name evidence="4" type="ORF">I6H48_03320</name>
    <name evidence="2" type="ORF">QP460_010050</name>
</gene>
<dbReference type="InterPro" id="IPR010147">
    <property type="entry name" value="CRISPR-assoc_prot_CasD"/>
</dbReference>
<dbReference type="InterPro" id="IPR021124">
    <property type="entry name" value="CRISPR-assoc_prot_Cas5"/>
</dbReference>
<keyword evidence="6" id="KW-1185">Reference proteome</keyword>
<dbReference type="Proteomes" id="UP001223646">
    <property type="component" value="Unassembled WGS sequence"/>
</dbReference>
<evidence type="ECO:0000313" key="7">
    <source>
        <dbReference type="Proteomes" id="UP001223646"/>
    </source>
</evidence>
<evidence type="ECO:0000313" key="6">
    <source>
        <dbReference type="Proteomes" id="UP000595198"/>
    </source>
</evidence>
<dbReference type="RefSeq" id="WP_197915079.1">
    <property type="nucleotide sequence ID" value="NZ_CP065628.1"/>
</dbReference>
<dbReference type="NCBIfam" id="TIGR02593">
    <property type="entry name" value="CRISPR_cas5"/>
    <property type="match status" value="1"/>
</dbReference>
<dbReference type="AlphaFoldDB" id="A0AAW9SZZ6"/>
<dbReference type="Proteomes" id="UP000595198">
    <property type="component" value="Chromosome"/>
</dbReference>
<dbReference type="Pfam" id="PF09704">
    <property type="entry name" value="Cas_Cas5d"/>
    <property type="match status" value="1"/>
</dbReference>
<dbReference type="EMBL" id="JASOOY020000033">
    <property type="protein sequence ID" value="MEO3717926.1"/>
    <property type="molecule type" value="Genomic_DNA"/>
</dbReference>
<accession>A0AAW9SZZ6</accession>
<evidence type="ECO:0000313" key="3">
    <source>
        <dbReference type="EMBL" id="QPR31388.1"/>
    </source>
</evidence>
<dbReference type="Gene3D" id="3.30.70.2660">
    <property type="match status" value="1"/>
</dbReference>
<protein>
    <submittedName>
        <fullName evidence="2">Type I-E CRISPR-associated protein Cas5/CasD</fullName>
    </submittedName>
</protein>
<dbReference type="EMBL" id="CP066023">
    <property type="protein sequence ID" value="QQB83267.1"/>
    <property type="molecule type" value="Genomic_DNA"/>
</dbReference>
<dbReference type="EMBL" id="CP065628">
    <property type="protein sequence ID" value="QPR31388.1"/>
    <property type="molecule type" value="Genomic_DNA"/>
</dbReference>
<keyword evidence="1" id="KW-0051">Antiviral defense</keyword>
<reference evidence="2" key="2">
    <citation type="submission" date="2023-05" db="EMBL/GenBank/DDBJ databases">
        <authorList>
            <person name="Du J."/>
        </authorList>
    </citation>
    <scope>NUCLEOTIDE SEQUENCE</scope>
    <source>
        <strain evidence="2">UMB1064</strain>
    </source>
</reference>
<evidence type="ECO:0000313" key="2">
    <source>
        <dbReference type="EMBL" id="MEO3717926.1"/>
    </source>
</evidence>
<evidence type="ECO:0000313" key="4">
    <source>
        <dbReference type="EMBL" id="QQB83267.1"/>
    </source>
</evidence>
<name>A0AAW9SZZ6_CORAY</name>
<dbReference type="Proteomes" id="UP000594774">
    <property type="component" value="Chromosome"/>
</dbReference>
<dbReference type="GO" id="GO:0043571">
    <property type="term" value="P:maintenance of CRISPR repeat elements"/>
    <property type="evidence" value="ECO:0007669"/>
    <property type="project" value="InterPro"/>
</dbReference>
<dbReference type="GO" id="GO:0051607">
    <property type="term" value="P:defense response to virus"/>
    <property type="evidence" value="ECO:0007669"/>
    <property type="project" value="UniProtKB-KW"/>
</dbReference>
<dbReference type="GO" id="GO:0003723">
    <property type="term" value="F:RNA binding"/>
    <property type="evidence" value="ECO:0007669"/>
    <property type="project" value="InterPro"/>
</dbReference>
<proteinExistence type="predicted"/>
<sequence>MSVLLLKLAGPMQAWGDSSRFNHRGTRREPTKSGVVGLLAAASGRRRTDAIEDLASLGFGVRTDQIGKVERDFQTEIDWRNHKSKPLTYRDYLTDAVFVAAVEGPHNVLEGLADAVQRPAFPLYLGRRAFQPTGRIVLGIEEKSLEDALREAPWQASTWYRKRQPDVVSLPIVRDMRDGETYDELIPDTPVSFDPRERKHDMRPVVHGWLEIENKEGKRPVLSHDPMSLLGGD</sequence>
<reference evidence="5 6" key="1">
    <citation type="submission" date="2020-12" db="EMBL/GenBank/DDBJ databases">
        <title>FDA dAtabase for Regulatory Grade micrObial Sequences (FDA-ARGOS): Supporting development and validation of Infectious Disease Dx tests.</title>
        <authorList>
            <person name="Sproer C."/>
            <person name="Gronow S."/>
            <person name="Severitt S."/>
            <person name="Schroder I."/>
            <person name="Tallon L."/>
            <person name="Sadzewicz L."/>
            <person name="Zhao X."/>
            <person name="Boylan J."/>
            <person name="Ott S."/>
            <person name="Bowen H."/>
            <person name="Vavikolanu K."/>
            <person name="Mehta A."/>
            <person name="Aluvathingal J."/>
            <person name="Nadendla S."/>
            <person name="Lowell S."/>
            <person name="Myers T."/>
            <person name="Yan Y."/>
            <person name="Sichtig H."/>
        </authorList>
    </citation>
    <scope>NUCLEOTIDE SEQUENCE [LARGE SCALE GENOMIC DNA]</scope>
    <source>
        <strain evidence="3 5">FDAARGOS_938</strain>
        <strain evidence="4 6">FDAARGOS_991</strain>
    </source>
</reference>
<evidence type="ECO:0000256" key="1">
    <source>
        <dbReference type="ARBA" id="ARBA00023118"/>
    </source>
</evidence>
<evidence type="ECO:0000313" key="5">
    <source>
        <dbReference type="Proteomes" id="UP000594774"/>
    </source>
</evidence>
<organism evidence="2 7">
    <name type="scientific">Corynebacterium amycolatum</name>
    <dbReference type="NCBI Taxonomy" id="43765"/>
    <lineage>
        <taxon>Bacteria</taxon>
        <taxon>Bacillati</taxon>
        <taxon>Actinomycetota</taxon>
        <taxon>Actinomycetes</taxon>
        <taxon>Mycobacteriales</taxon>
        <taxon>Corynebacteriaceae</taxon>
        <taxon>Corynebacterium</taxon>
    </lineage>
</organism>
<dbReference type="NCBIfam" id="TIGR01868">
    <property type="entry name" value="casD_Cas5e"/>
    <property type="match status" value="1"/>
</dbReference>
<dbReference type="CDD" id="cd09756">
    <property type="entry name" value="Cas5_I-E"/>
    <property type="match status" value="1"/>
</dbReference>
<dbReference type="InterPro" id="IPR013422">
    <property type="entry name" value="CRISPR-assoc_prot_Cas5_N"/>
</dbReference>
<reference evidence="2" key="3">
    <citation type="submission" date="2024-05" db="EMBL/GenBank/DDBJ databases">
        <authorList>
            <person name="Wolfe A."/>
        </authorList>
    </citation>
    <scope>NUCLEOTIDE SEQUENCE</scope>
    <source>
        <strain evidence="2">UMB1064</strain>
    </source>
</reference>